<dbReference type="Proteomes" id="UP000319557">
    <property type="component" value="Chromosome"/>
</dbReference>
<keyword evidence="2" id="KW-1185">Reference proteome</keyword>
<proteinExistence type="predicted"/>
<dbReference type="KEGG" id="ruv:EC9_19850"/>
<dbReference type="AlphaFoldDB" id="A0A517LYV4"/>
<organism evidence="1 2">
    <name type="scientific">Rosistilla ulvae</name>
    <dbReference type="NCBI Taxonomy" id="1930277"/>
    <lineage>
        <taxon>Bacteria</taxon>
        <taxon>Pseudomonadati</taxon>
        <taxon>Planctomycetota</taxon>
        <taxon>Planctomycetia</taxon>
        <taxon>Pirellulales</taxon>
        <taxon>Pirellulaceae</taxon>
        <taxon>Rosistilla</taxon>
    </lineage>
</organism>
<evidence type="ECO:0000313" key="1">
    <source>
        <dbReference type="EMBL" id="QDS87802.1"/>
    </source>
</evidence>
<accession>A0A517LYV4</accession>
<name>A0A517LYV4_9BACT</name>
<dbReference type="EMBL" id="CP036261">
    <property type="protein sequence ID" value="QDS87802.1"/>
    <property type="molecule type" value="Genomic_DNA"/>
</dbReference>
<protein>
    <submittedName>
        <fullName evidence="1">Uncharacterized protein</fullName>
    </submittedName>
</protein>
<reference evidence="1 2" key="1">
    <citation type="submission" date="2019-02" db="EMBL/GenBank/DDBJ databases">
        <title>Deep-cultivation of Planctomycetes and their phenomic and genomic characterization uncovers novel biology.</title>
        <authorList>
            <person name="Wiegand S."/>
            <person name="Jogler M."/>
            <person name="Boedeker C."/>
            <person name="Pinto D."/>
            <person name="Vollmers J."/>
            <person name="Rivas-Marin E."/>
            <person name="Kohn T."/>
            <person name="Peeters S.H."/>
            <person name="Heuer A."/>
            <person name="Rast P."/>
            <person name="Oberbeckmann S."/>
            <person name="Bunk B."/>
            <person name="Jeske O."/>
            <person name="Meyerdierks A."/>
            <person name="Storesund J.E."/>
            <person name="Kallscheuer N."/>
            <person name="Luecker S."/>
            <person name="Lage O.M."/>
            <person name="Pohl T."/>
            <person name="Merkel B.J."/>
            <person name="Hornburger P."/>
            <person name="Mueller R.-W."/>
            <person name="Bruemmer F."/>
            <person name="Labrenz M."/>
            <person name="Spormann A.M."/>
            <person name="Op den Camp H."/>
            <person name="Overmann J."/>
            <person name="Amann R."/>
            <person name="Jetten M.S.M."/>
            <person name="Mascher T."/>
            <person name="Medema M.H."/>
            <person name="Devos D.P."/>
            <person name="Kaster A.-K."/>
            <person name="Ovreas L."/>
            <person name="Rohde M."/>
            <person name="Galperin M.Y."/>
            <person name="Jogler C."/>
        </authorList>
    </citation>
    <scope>NUCLEOTIDE SEQUENCE [LARGE SCALE GENOMIC DNA]</scope>
    <source>
        <strain evidence="1 2">EC9</strain>
    </source>
</reference>
<sequence>MRCLDDYVLTESFYAVLLLTLLKEPLYQSSRKIPLVALASQDAIRIRGNVAFSGLLLAVHRVERDENISTRSLLWRRSTSILSKRGCSSWLVEAECLSEKAE</sequence>
<evidence type="ECO:0000313" key="2">
    <source>
        <dbReference type="Proteomes" id="UP000319557"/>
    </source>
</evidence>
<gene>
    <name evidence="1" type="ORF">EC9_19850</name>
</gene>